<evidence type="ECO:0000313" key="2">
    <source>
        <dbReference type="EMBL" id="KRO38745.1"/>
    </source>
</evidence>
<gene>
    <name evidence="2" type="ORF">ABR63_06685</name>
</gene>
<evidence type="ECO:0000313" key="3">
    <source>
        <dbReference type="Proteomes" id="UP000050874"/>
    </source>
</evidence>
<sequence length="70" mass="8449">MNDDQNNTIEHLLHKVKQLLNRFDEQKGIVQAYVQKEREWKKHKLLQMNQIVELEKKLKKLTKAQGSHEQ</sequence>
<organism evidence="2 3">
    <name type="scientific">SAR86 cluster bacterium BACL1 MAG-120920-bin57</name>
    <dbReference type="NCBI Taxonomy" id="1655571"/>
    <lineage>
        <taxon>Bacteria</taxon>
        <taxon>Pseudomonadati</taxon>
        <taxon>Pseudomonadota</taxon>
        <taxon>Gammaproteobacteria</taxon>
        <taxon>SAR86 cluster</taxon>
    </lineage>
</organism>
<dbReference type="Proteomes" id="UP000050874">
    <property type="component" value="Unassembled WGS sequence"/>
</dbReference>
<protein>
    <submittedName>
        <fullName evidence="2">Uncharacterized protein</fullName>
    </submittedName>
</protein>
<comment type="caution">
    <text evidence="2">The sequence shown here is derived from an EMBL/GenBank/DDBJ whole genome shotgun (WGS) entry which is preliminary data.</text>
</comment>
<reference evidence="3" key="1">
    <citation type="submission" date="2015-10" db="EMBL/GenBank/DDBJ databases">
        <title>Metagenome-Assembled Genomes uncover a global brackish microbiome.</title>
        <authorList>
            <person name="Hugerth L.W."/>
            <person name="Larsson J."/>
            <person name="Alneberg J."/>
            <person name="Lindh M.V."/>
            <person name="Legrand C."/>
            <person name="Pinhassi J."/>
            <person name="Andersson A."/>
        </authorList>
    </citation>
    <scope>NUCLEOTIDE SEQUENCE [LARGE SCALE GENOMIC DNA]</scope>
</reference>
<evidence type="ECO:0000256" key="1">
    <source>
        <dbReference type="SAM" id="Coils"/>
    </source>
</evidence>
<dbReference type="AlphaFoldDB" id="A0A0R2PKZ3"/>
<dbReference type="EMBL" id="LIAV01000297">
    <property type="protein sequence ID" value="KRO38745.1"/>
    <property type="molecule type" value="Genomic_DNA"/>
</dbReference>
<keyword evidence="1" id="KW-0175">Coiled coil</keyword>
<proteinExistence type="predicted"/>
<feature type="coiled-coil region" evidence="1">
    <location>
        <begin position="2"/>
        <end position="64"/>
    </location>
</feature>
<name>A0A0R2PKZ3_9GAMM</name>
<accession>A0A0R2PKZ3</accession>